<protein>
    <submittedName>
        <fullName evidence="2">Uncharacterized protein</fullName>
    </submittedName>
</protein>
<dbReference type="Proteomes" id="UP000275385">
    <property type="component" value="Unassembled WGS sequence"/>
</dbReference>
<proteinExistence type="predicted"/>
<feature type="compositionally biased region" description="Polar residues" evidence="1">
    <location>
        <begin position="346"/>
        <end position="356"/>
    </location>
</feature>
<comment type="caution">
    <text evidence="2">The sequence shown here is derived from an EMBL/GenBank/DDBJ whole genome shotgun (WGS) entry which is preliminary data.</text>
</comment>
<name>A0A420YH93_9PEZI</name>
<feature type="region of interest" description="Disordered" evidence="1">
    <location>
        <begin position="346"/>
        <end position="392"/>
    </location>
</feature>
<evidence type="ECO:0000313" key="2">
    <source>
        <dbReference type="EMBL" id="RKU47244.1"/>
    </source>
</evidence>
<reference evidence="2 3" key="1">
    <citation type="submission" date="2018-08" db="EMBL/GenBank/DDBJ databases">
        <title>Draft genome of the lignicolous fungus Coniochaeta pulveracea.</title>
        <authorList>
            <person name="Borstlap C.J."/>
            <person name="De Witt R.N."/>
            <person name="Botha A."/>
            <person name="Volschenk H."/>
        </authorList>
    </citation>
    <scope>NUCLEOTIDE SEQUENCE [LARGE SCALE GENOMIC DNA]</scope>
    <source>
        <strain evidence="2 3">CAB683</strain>
    </source>
</reference>
<dbReference type="AlphaFoldDB" id="A0A420YH93"/>
<organism evidence="2 3">
    <name type="scientific">Coniochaeta pulveracea</name>
    <dbReference type="NCBI Taxonomy" id="177199"/>
    <lineage>
        <taxon>Eukaryota</taxon>
        <taxon>Fungi</taxon>
        <taxon>Dikarya</taxon>
        <taxon>Ascomycota</taxon>
        <taxon>Pezizomycotina</taxon>
        <taxon>Sordariomycetes</taxon>
        <taxon>Sordariomycetidae</taxon>
        <taxon>Coniochaetales</taxon>
        <taxon>Coniochaetaceae</taxon>
        <taxon>Coniochaeta</taxon>
    </lineage>
</organism>
<accession>A0A420YH93</accession>
<feature type="region of interest" description="Disordered" evidence="1">
    <location>
        <begin position="302"/>
        <end position="327"/>
    </location>
</feature>
<evidence type="ECO:0000313" key="3">
    <source>
        <dbReference type="Proteomes" id="UP000275385"/>
    </source>
</evidence>
<gene>
    <name evidence="2" type="ORF">DL546_008754</name>
</gene>
<sequence>MATLWVRSQHDAAKEKIFEFLQRWNDKGRKYFFQILDSLLDHFFNHHFSLHPRGERKTKPGYLKTFLPVRYPSGPVTLLAAYFWSLPSDQILPAFSFFGHLRPAGKPLPKIAIVYSPWEDRKSLPYGTRLFLCPTIPASPPLGSPVFDNADLVFNNPVLLLPGEQDACQFEKTGPVWTYETEYGEEASQVLAWIDTHGRSQWIKDREEDIKLLRRYVEGLKDVSGQFPHAWLMDSHVPKQLFPRLIHNVRVLFDGGDDRVENSSRLPIWQFIEQDDRQAQRMYVQDVSSVEGDDTLLEMDNKAGSTASQASHMTQEEEVSPVTLPVGHSTVPETELLEDSIETQLLTEATPSPGENTTREGFGGLESRKRKRAATKTHEEMSRKRLRNGAGEAARRNRAMVVELVEKLEGLMTWGQHLLRLAHKYLHG</sequence>
<evidence type="ECO:0000256" key="1">
    <source>
        <dbReference type="SAM" id="MobiDB-lite"/>
    </source>
</evidence>
<dbReference type="EMBL" id="QVQW01000010">
    <property type="protein sequence ID" value="RKU47244.1"/>
    <property type="molecule type" value="Genomic_DNA"/>
</dbReference>
<keyword evidence="3" id="KW-1185">Reference proteome</keyword>
<feature type="compositionally biased region" description="Polar residues" evidence="1">
    <location>
        <begin position="303"/>
        <end position="313"/>
    </location>
</feature>